<accession>A0A0G4GDB2</accession>
<sequence length="285" mass="31777">MMRWPASHNAGTDHVIRFHDEARETVQDVLGISFLTDVDVFLLLALPILSNLSVQEANWRIVETLRPYPSPSLHADGKYQPVYPTRPRCSLNIVGVWGRILLASLIGTLLTPLSLLVLLTAAAMARIRTRDKAVIYRLSGVSGMVLGAFWLGYEAVQLCLDIWRALLTSFFVGMLISYSGLSSFKALSWWFTTRQPSSWTAKFSWVALWKSLGQFLPLGVTLLLHVATNRAYWWDIYEERLERQGLLAGGHPGATSMGQGDRETGLADERTGLLASQDNELAAEE</sequence>
<dbReference type="Proteomes" id="UP000041254">
    <property type="component" value="Unassembled WGS sequence"/>
</dbReference>
<gene>
    <name evidence="3" type="ORF">Vbra_22201</name>
</gene>
<dbReference type="VEuPathDB" id="CryptoDB:Vbra_22201"/>
<feature type="compositionally biased region" description="Basic and acidic residues" evidence="1">
    <location>
        <begin position="260"/>
        <end position="271"/>
    </location>
</feature>
<keyword evidence="4" id="KW-1185">Reference proteome</keyword>
<evidence type="ECO:0000313" key="3">
    <source>
        <dbReference type="EMBL" id="CEM27000.1"/>
    </source>
</evidence>
<keyword evidence="2" id="KW-0812">Transmembrane</keyword>
<dbReference type="EMBL" id="CDMY01000624">
    <property type="protein sequence ID" value="CEM27000.1"/>
    <property type="molecule type" value="Genomic_DNA"/>
</dbReference>
<dbReference type="InParanoid" id="A0A0G4GDB2"/>
<protein>
    <submittedName>
        <fullName evidence="3">Uncharacterized protein</fullName>
    </submittedName>
</protein>
<feature type="transmembrane region" description="Helical" evidence="2">
    <location>
        <begin position="100"/>
        <end position="122"/>
    </location>
</feature>
<dbReference type="AlphaFoldDB" id="A0A0G4GDB2"/>
<proteinExistence type="predicted"/>
<evidence type="ECO:0000256" key="1">
    <source>
        <dbReference type="SAM" id="MobiDB-lite"/>
    </source>
</evidence>
<evidence type="ECO:0000256" key="2">
    <source>
        <dbReference type="SAM" id="Phobius"/>
    </source>
</evidence>
<evidence type="ECO:0000313" key="4">
    <source>
        <dbReference type="Proteomes" id="UP000041254"/>
    </source>
</evidence>
<organism evidence="3 4">
    <name type="scientific">Vitrella brassicaformis (strain CCMP3155)</name>
    <dbReference type="NCBI Taxonomy" id="1169540"/>
    <lineage>
        <taxon>Eukaryota</taxon>
        <taxon>Sar</taxon>
        <taxon>Alveolata</taxon>
        <taxon>Colpodellida</taxon>
        <taxon>Vitrellaceae</taxon>
        <taxon>Vitrella</taxon>
    </lineage>
</organism>
<feature type="region of interest" description="Disordered" evidence="1">
    <location>
        <begin position="252"/>
        <end position="285"/>
    </location>
</feature>
<feature type="transmembrane region" description="Helical" evidence="2">
    <location>
        <begin position="165"/>
        <end position="184"/>
    </location>
</feature>
<keyword evidence="2" id="KW-1133">Transmembrane helix</keyword>
<keyword evidence="2" id="KW-0472">Membrane</keyword>
<reference evidence="3 4" key="1">
    <citation type="submission" date="2014-11" db="EMBL/GenBank/DDBJ databases">
        <authorList>
            <person name="Zhu J."/>
            <person name="Qi W."/>
            <person name="Song R."/>
        </authorList>
    </citation>
    <scope>NUCLEOTIDE SEQUENCE [LARGE SCALE GENOMIC DNA]</scope>
</reference>
<feature type="transmembrane region" description="Helical" evidence="2">
    <location>
        <begin position="134"/>
        <end position="153"/>
    </location>
</feature>
<name>A0A0G4GDB2_VITBC</name>